<sequence length="492" mass="53616">MEKVMTLPNYINGQWCTSSTMEYLDVLNPATAEILVKVPLSPACEVNEAVEAAAEAFVSWRRTPPTERVQYLFKLKNLLEENLEDLARTITLECGKTLAESQGEMQRAIENVEVACGIPMMMQGTNLEDIARGIDEMMIRQPLGVAAVIAPFNFPGMIPFWFMPYALACGNTYIVKPSEKVPLTMQKIFQLLEKTGLPKGIVNLVNGAKEAVDAILDHPKIRAISFVGSTPVAKYIYSRAAANGKRVQCQGGAKNPLIVLPDADLEMTTRIAADSAFGCAGQRCLAASIAVTVGQTRHTFTEAIAETAKKRVVGNGLESGVEMGPVITTQSKTRIEDLIQKGANEGATVLVDGRDPNISGYENGNFIRPTILQNVDPAGEIARTEIFGPVLSLIHLETIEQAIALINSGQYGNMACLFTTSGAAARKFRYEAEAGNIGINIGVAAPMAFFPFSGWKESFFGDLHGQSNHAVEFFTQTKVVVERWPKDWSRQF</sequence>
<dbReference type="FunFam" id="3.40.605.10:FF:000003">
    <property type="entry name" value="Methylmalonate-semialdehyde dehydrogenase [acylating]"/>
    <property type="match status" value="1"/>
</dbReference>
<protein>
    <recommendedName>
        <fullName evidence="1">methylmalonate-semialdehyde dehydrogenase (CoA acylating)</fullName>
        <ecNumber evidence="1">1.2.1.27</ecNumber>
    </recommendedName>
</protein>
<dbReference type="CDD" id="cd07085">
    <property type="entry name" value="ALDH_F6_MMSDH"/>
    <property type="match status" value="1"/>
</dbReference>
<dbReference type="EC" id="1.2.1.27" evidence="1"/>
<gene>
    <name evidence="5" type="primary">mmsA</name>
    <name evidence="5" type="ORF">DP114_32390</name>
</gene>
<dbReference type="InterPro" id="IPR016162">
    <property type="entry name" value="Ald_DH_N"/>
</dbReference>
<dbReference type="Proteomes" id="UP000503129">
    <property type="component" value="Chromosome"/>
</dbReference>
<proteinExistence type="predicted"/>
<evidence type="ECO:0000313" key="5">
    <source>
        <dbReference type="EMBL" id="QDL11976.1"/>
    </source>
</evidence>
<dbReference type="Pfam" id="PF00171">
    <property type="entry name" value="Aldedh"/>
    <property type="match status" value="1"/>
</dbReference>
<dbReference type="GO" id="GO:0004491">
    <property type="term" value="F:methylmalonate-semialdehyde dehydrogenase (acylating, NAD) activity"/>
    <property type="evidence" value="ECO:0007669"/>
    <property type="project" value="UniProtKB-EC"/>
</dbReference>
<dbReference type="InterPro" id="IPR016161">
    <property type="entry name" value="Ald_DH/histidinol_DH"/>
</dbReference>
<evidence type="ECO:0000256" key="3">
    <source>
        <dbReference type="ARBA" id="ARBA00023027"/>
    </source>
</evidence>
<dbReference type="InterPro" id="IPR016163">
    <property type="entry name" value="Ald_DH_C"/>
</dbReference>
<evidence type="ECO:0000313" key="6">
    <source>
        <dbReference type="Proteomes" id="UP000503129"/>
    </source>
</evidence>
<dbReference type="InterPro" id="IPR015590">
    <property type="entry name" value="Aldehyde_DH_dom"/>
</dbReference>
<dbReference type="EMBL" id="CP030118">
    <property type="protein sequence ID" value="QDL11976.1"/>
    <property type="molecule type" value="Genomic_DNA"/>
</dbReference>
<dbReference type="NCBIfam" id="TIGR01722">
    <property type="entry name" value="MMSDH"/>
    <property type="match status" value="1"/>
</dbReference>
<dbReference type="KEGG" id="bsen:DP114_32390"/>
<dbReference type="AlphaFoldDB" id="A0A856MS22"/>
<evidence type="ECO:0000256" key="1">
    <source>
        <dbReference type="ARBA" id="ARBA00013048"/>
    </source>
</evidence>
<dbReference type="PANTHER" id="PTHR43866:SF4">
    <property type="entry name" value="MALONATE-SEMIALDEHYDE DEHYDROGENASE"/>
    <property type="match status" value="1"/>
</dbReference>
<keyword evidence="6" id="KW-1185">Reference proteome</keyword>
<dbReference type="GO" id="GO:0006210">
    <property type="term" value="P:thymine catabolic process"/>
    <property type="evidence" value="ECO:0007669"/>
    <property type="project" value="TreeGrafter"/>
</dbReference>
<dbReference type="InterPro" id="IPR010061">
    <property type="entry name" value="MeMal-semiAld_DH"/>
</dbReference>
<evidence type="ECO:0000256" key="2">
    <source>
        <dbReference type="ARBA" id="ARBA00023002"/>
    </source>
</evidence>
<dbReference type="Gene3D" id="3.40.309.10">
    <property type="entry name" value="Aldehyde Dehydrogenase, Chain A, domain 2"/>
    <property type="match status" value="1"/>
</dbReference>
<keyword evidence="2 5" id="KW-0560">Oxidoreductase</keyword>
<dbReference type="InterPro" id="IPR016160">
    <property type="entry name" value="Ald_DH_CS_CYS"/>
</dbReference>
<feature type="domain" description="Aldehyde dehydrogenase" evidence="4">
    <location>
        <begin position="15"/>
        <end position="480"/>
    </location>
</feature>
<organism evidence="5 6">
    <name type="scientific">Brasilonema sennae CENA114</name>
    <dbReference type="NCBI Taxonomy" id="415709"/>
    <lineage>
        <taxon>Bacteria</taxon>
        <taxon>Bacillati</taxon>
        <taxon>Cyanobacteriota</taxon>
        <taxon>Cyanophyceae</taxon>
        <taxon>Nostocales</taxon>
        <taxon>Scytonemataceae</taxon>
        <taxon>Brasilonema</taxon>
        <taxon>Bromeliae group (in: Brasilonema)</taxon>
    </lineage>
</organism>
<keyword evidence="3" id="KW-0520">NAD</keyword>
<accession>A0A856MS22</accession>
<dbReference type="FunFam" id="3.40.309.10:FF:000002">
    <property type="entry name" value="Methylmalonate-semialdehyde dehydrogenase (Acylating)"/>
    <property type="match status" value="1"/>
</dbReference>
<dbReference type="GO" id="GO:0006574">
    <property type="term" value="P:L-valine catabolic process"/>
    <property type="evidence" value="ECO:0007669"/>
    <property type="project" value="TreeGrafter"/>
</dbReference>
<dbReference type="RefSeq" id="WP_171978041.1">
    <property type="nucleotide sequence ID" value="NZ_CAWOXK010000001.1"/>
</dbReference>
<dbReference type="SUPFAM" id="SSF53720">
    <property type="entry name" value="ALDH-like"/>
    <property type="match status" value="1"/>
</dbReference>
<name>A0A856MS22_9CYAN</name>
<dbReference type="PANTHER" id="PTHR43866">
    <property type="entry name" value="MALONATE-SEMIALDEHYDE DEHYDROGENASE"/>
    <property type="match status" value="1"/>
</dbReference>
<dbReference type="PROSITE" id="PS00070">
    <property type="entry name" value="ALDEHYDE_DEHYDR_CYS"/>
    <property type="match status" value="1"/>
</dbReference>
<dbReference type="Gene3D" id="3.40.605.10">
    <property type="entry name" value="Aldehyde Dehydrogenase, Chain A, domain 1"/>
    <property type="match status" value="1"/>
</dbReference>
<reference evidence="5 6" key="1">
    <citation type="submission" date="2018-06" db="EMBL/GenBank/DDBJ databases">
        <title>Comparative genomics of Brasilonema spp. strains.</title>
        <authorList>
            <person name="Alvarenga D.O."/>
            <person name="Fiore M.F."/>
            <person name="Varani A.M."/>
        </authorList>
    </citation>
    <scope>NUCLEOTIDE SEQUENCE [LARGE SCALE GENOMIC DNA]</scope>
    <source>
        <strain evidence="5 6">CENA114</strain>
    </source>
</reference>
<evidence type="ECO:0000259" key="4">
    <source>
        <dbReference type="Pfam" id="PF00171"/>
    </source>
</evidence>